<dbReference type="Proteomes" id="UP000635071">
    <property type="component" value="Unassembled WGS sequence"/>
</dbReference>
<dbReference type="PROSITE" id="PS51318">
    <property type="entry name" value="TAT"/>
    <property type="match status" value="1"/>
</dbReference>
<dbReference type="SUPFAM" id="SSF55469">
    <property type="entry name" value="FMN-dependent nitroreductase-like"/>
    <property type="match status" value="1"/>
</dbReference>
<dbReference type="EMBL" id="BMJM01000006">
    <property type="protein sequence ID" value="GGE13347.1"/>
    <property type="molecule type" value="Genomic_DNA"/>
</dbReference>
<dbReference type="InterPro" id="IPR006311">
    <property type="entry name" value="TAT_signal"/>
</dbReference>
<reference evidence="2" key="1">
    <citation type="journal article" date="2014" name="Int. J. Syst. Evol. Microbiol.">
        <title>Complete genome sequence of Corynebacterium casei LMG S-19264T (=DSM 44701T), isolated from a smear-ripened cheese.</title>
        <authorList>
            <consortium name="US DOE Joint Genome Institute (JGI-PGF)"/>
            <person name="Walter F."/>
            <person name="Albersmeier A."/>
            <person name="Kalinowski J."/>
            <person name="Ruckert C."/>
        </authorList>
    </citation>
    <scope>NUCLEOTIDE SEQUENCE</scope>
    <source>
        <strain evidence="2">CGMCC 1.15519</strain>
    </source>
</reference>
<accession>A0A916ZVD4</accession>
<protein>
    <recommendedName>
        <fullName evidence="4">Twin-arginine translocation pathway signal protein</fullName>
    </recommendedName>
</protein>
<feature type="region of interest" description="Disordered" evidence="1">
    <location>
        <begin position="371"/>
        <end position="421"/>
    </location>
</feature>
<name>A0A916ZVD4_9SPHN</name>
<feature type="compositionally biased region" description="Basic and acidic residues" evidence="1">
    <location>
        <begin position="391"/>
        <end position="402"/>
    </location>
</feature>
<dbReference type="GO" id="GO:0016491">
    <property type="term" value="F:oxidoreductase activity"/>
    <property type="evidence" value="ECO:0007669"/>
    <property type="project" value="InterPro"/>
</dbReference>
<organism evidence="2 3">
    <name type="scientific">Sandarakinorhabdus glacialis</name>
    <dbReference type="NCBI Taxonomy" id="1614636"/>
    <lineage>
        <taxon>Bacteria</taxon>
        <taxon>Pseudomonadati</taxon>
        <taxon>Pseudomonadota</taxon>
        <taxon>Alphaproteobacteria</taxon>
        <taxon>Sphingomonadales</taxon>
        <taxon>Sphingosinicellaceae</taxon>
        <taxon>Sandarakinorhabdus</taxon>
    </lineage>
</organism>
<evidence type="ECO:0000313" key="3">
    <source>
        <dbReference type="Proteomes" id="UP000635071"/>
    </source>
</evidence>
<dbReference type="RefSeq" id="WP_188762780.1">
    <property type="nucleotide sequence ID" value="NZ_BMJM01000006.1"/>
</dbReference>
<dbReference type="AlphaFoldDB" id="A0A916ZVD4"/>
<sequence>MINRRTALRIGGGTGAVLAAATLPRAIDQGLIFDRAQPGLKAWDDWNSRRYDGALSLVSAGILAASPHNTQPWIFGVSRYGVDIFEVPGRNLGAMDPFGRERLAGLGAAIHNMGLASTAIDPGAVVRLLPDPGDPGHVARIELGPEGGTPRPHPLLPMIGRRHTDRGAYQGGPTTAAQQIALRSAAGTPLLRIALIDPASPAGKRFAELTIASTQAIAADTEMMAASHAWFRHSRRDRDRYKDGLGIPTAGLSPFTATMGAILLDSSPATEGRYWIEATRETALPTASLFGLIVAGDPHDRRTAILAGAAWQRLHLTAIALGLAAQPLNQLPEMIDRDRQLGRPPRFATAANAILEDPLWRPTFAFRIGHPATPALPSPRRPVSQVIGQSAREDFEIERSRTETSAQDAAMARKLKAGQQP</sequence>
<proteinExistence type="predicted"/>
<dbReference type="Gene3D" id="3.40.109.10">
    <property type="entry name" value="NADH Oxidase"/>
    <property type="match status" value="1"/>
</dbReference>
<dbReference type="InterPro" id="IPR000415">
    <property type="entry name" value="Nitroreductase-like"/>
</dbReference>
<gene>
    <name evidence="2" type="ORF">GCM10011529_19630</name>
</gene>
<evidence type="ECO:0008006" key="4">
    <source>
        <dbReference type="Google" id="ProtNLM"/>
    </source>
</evidence>
<reference evidence="2" key="2">
    <citation type="submission" date="2020-09" db="EMBL/GenBank/DDBJ databases">
        <authorList>
            <person name="Sun Q."/>
            <person name="Zhou Y."/>
        </authorList>
    </citation>
    <scope>NUCLEOTIDE SEQUENCE</scope>
    <source>
        <strain evidence="2">CGMCC 1.15519</strain>
    </source>
</reference>
<evidence type="ECO:0000313" key="2">
    <source>
        <dbReference type="EMBL" id="GGE13347.1"/>
    </source>
</evidence>
<keyword evidence="3" id="KW-1185">Reference proteome</keyword>
<comment type="caution">
    <text evidence="2">The sequence shown here is derived from an EMBL/GenBank/DDBJ whole genome shotgun (WGS) entry which is preliminary data.</text>
</comment>
<evidence type="ECO:0000256" key="1">
    <source>
        <dbReference type="SAM" id="MobiDB-lite"/>
    </source>
</evidence>